<evidence type="ECO:0000256" key="1">
    <source>
        <dbReference type="ARBA" id="ARBA00022630"/>
    </source>
</evidence>
<dbReference type="SUPFAM" id="SSF51412">
    <property type="entry name" value="Inosine monophosphate dehydrogenase (IMPDH)"/>
    <property type="match status" value="1"/>
</dbReference>
<dbReference type="GO" id="GO:0018580">
    <property type="term" value="F:nitronate monooxygenase activity"/>
    <property type="evidence" value="ECO:0007669"/>
    <property type="project" value="InterPro"/>
</dbReference>
<organism evidence="4 5">
    <name type="scientific">Suillus placidus</name>
    <dbReference type="NCBI Taxonomy" id="48579"/>
    <lineage>
        <taxon>Eukaryota</taxon>
        <taxon>Fungi</taxon>
        <taxon>Dikarya</taxon>
        <taxon>Basidiomycota</taxon>
        <taxon>Agaricomycotina</taxon>
        <taxon>Agaricomycetes</taxon>
        <taxon>Agaricomycetidae</taxon>
        <taxon>Boletales</taxon>
        <taxon>Suillineae</taxon>
        <taxon>Suillaceae</taxon>
        <taxon>Suillus</taxon>
    </lineage>
</organism>
<keyword evidence="1" id="KW-0285">Flavoprotein</keyword>
<dbReference type="PANTHER" id="PTHR32332">
    <property type="entry name" value="2-NITROPROPANE DIOXYGENASE"/>
    <property type="match status" value="1"/>
</dbReference>
<dbReference type="PANTHER" id="PTHR32332:SF31">
    <property type="entry name" value="2-NITROPROPANE DIOXYGENASE FAMILY, PUTATIVE (AFU_ORTHOLOGUE AFUA_2G09850)-RELATED"/>
    <property type="match status" value="1"/>
</dbReference>
<accession>A0A9P7D6P9</accession>
<reference evidence="4" key="1">
    <citation type="journal article" date="2020" name="New Phytol.">
        <title>Comparative genomics reveals dynamic genome evolution in host specialist ectomycorrhizal fungi.</title>
        <authorList>
            <person name="Lofgren L.A."/>
            <person name="Nguyen N.H."/>
            <person name="Vilgalys R."/>
            <person name="Ruytinx J."/>
            <person name="Liao H.L."/>
            <person name="Branco S."/>
            <person name="Kuo A."/>
            <person name="LaButti K."/>
            <person name="Lipzen A."/>
            <person name="Andreopoulos W."/>
            <person name="Pangilinan J."/>
            <person name="Riley R."/>
            <person name="Hundley H."/>
            <person name="Na H."/>
            <person name="Barry K."/>
            <person name="Grigoriev I.V."/>
            <person name="Stajich J.E."/>
            <person name="Kennedy P.G."/>
        </authorList>
    </citation>
    <scope>NUCLEOTIDE SEQUENCE</scope>
    <source>
        <strain evidence="4">DOB743</strain>
    </source>
</reference>
<evidence type="ECO:0000256" key="2">
    <source>
        <dbReference type="ARBA" id="ARBA00022643"/>
    </source>
</evidence>
<keyword evidence="4" id="KW-0223">Dioxygenase</keyword>
<proteinExistence type="predicted"/>
<evidence type="ECO:0000256" key="3">
    <source>
        <dbReference type="ARBA" id="ARBA00023002"/>
    </source>
</evidence>
<dbReference type="CDD" id="cd04730">
    <property type="entry name" value="NPD_like"/>
    <property type="match status" value="1"/>
</dbReference>
<gene>
    <name evidence="4" type="ORF">EV702DRAFT_689998</name>
</gene>
<dbReference type="InterPro" id="IPR004136">
    <property type="entry name" value="NMO"/>
</dbReference>
<protein>
    <submittedName>
        <fullName evidence="4">2-nitropropane dioxygenase</fullName>
    </submittedName>
</protein>
<dbReference type="EMBL" id="JABBWD010000007">
    <property type="protein sequence ID" value="KAG1781037.1"/>
    <property type="molecule type" value="Genomic_DNA"/>
</dbReference>
<dbReference type="GO" id="GO:0051213">
    <property type="term" value="F:dioxygenase activity"/>
    <property type="evidence" value="ECO:0007669"/>
    <property type="project" value="UniProtKB-KW"/>
</dbReference>
<dbReference type="InterPro" id="IPR013785">
    <property type="entry name" value="Aldolase_TIM"/>
</dbReference>
<dbReference type="AlphaFoldDB" id="A0A9P7D6P9"/>
<name>A0A9P7D6P9_9AGAM</name>
<dbReference type="Gene3D" id="3.20.20.70">
    <property type="entry name" value="Aldolase class I"/>
    <property type="match status" value="1"/>
</dbReference>
<keyword evidence="5" id="KW-1185">Reference proteome</keyword>
<keyword evidence="3" id="KW-0560">Oxidoreductase</keyword>
<dbReference type="Proteomes" id="UP000714275">
    <property type="component" value="Unassembled WGS sequence"/>
</dbReference>
<comment type="caution">
    <text evidence="4">The sequence shown here is derived from an EMBL/GenBank/DDBJ whole genome shotgun (WGS) entry which is preliminary data.</text>
</comment>
<dbReference type="Pfam" id="PF03060">
    <property type="entry name" value="NMO"/>
    <property type="match status" value="1"/>
</dbReference>
<dbReference type="OrthoDB" id="2349068at2759"/>
<sequence>MSKIQNAFTVLMDIPTPIVAAPMAGASGGALAAQTSTAGAFGFVGAGYLTSSRIQEELSLARAQLLLSDTDPLPIGVGYLAWQLEKEPSSAVGLLNVSLSNRVQAIWLAFGNSIGRWIEHIRSYDAGSDRAQKTLIFVQVSSVKEALIAVQDWKVDVLVAQGSESGGHGYSNAPPLLTLVPSILAVLPKDGPPLLAAGGLSTGGHVASLLALGVSGVVLGTRFLMTKESFYNDVQKNMLVKANGNATVRTMAFDRARGTLDWPEGVDGRALYNKTVKDVDDGVDIETVRENFNRAIQDRDPDQILVWAGTGVGLVTEIQTAQDVVRELHADMMKHLSFVSTLITT</sequence>
<evidence type="ECO:0000313" key="4">
    <source>
        <dbReference type="EMBL" id="KAG1781037.1"/>
    </source>
</evidence>
<evidence type="ECO:0000313" key="5">
    <source>
        <dbReference type="Proteomes" id="UP000714275"/>
    </source>
</evidence>
<keyword evidence="2" id="KW-0288">FMN</keyword>